<feature type="compositionally biased region" description="Low complexity" evidence="1">
    <location>
        <begin position="64"/>
        <end position="76"/>
    </location>
</feature>
<sequence length="269" mass="28465">MAPGAPVSARVRRNRWIAGGVAVAVLAAAGVATAVLVTGGAAEPGASASASPTATPSPTPDRPSPVATPTATPVPTFDRAARSIDDPNSIWVVVDKLRPLQPMDYEPADLVAVPVAHTWDPLLRREASDAVVAMFAAAKSEAGLSLASNSAYRSYAAQQNIYVGDDELTARPGFSEHQTGLSIDVGAESGTCSLEVCFADTPEGAWLRDNAYRFGFLLRYPADKQPVTGYQFEPWHFRYIGVELAAEMRKTGVTTLEEFFGLPAAPAYQ</sequence>
<dbReference type="InterPro" id="IPR003709">
    <property type="entry name" value="VanY-like_core_dom"/>
</dbReference>
<evidence type="ECO:0000313" key="3">
    <source>
        <dbReference type="EMBL" id="SDT17501.1"/>
    </source>
</evidence>
<dbReference type="STRING" id="589382.SAMN04489721_2681"/>
<dbReference type="InterPro" id="IPR009045">
    <property type="entry name" value="Zn_M74/Hedgehog-like"/>
</dbReference>
<dbReference type="GO" id="GO:0004180">
    <property type="term" value="F:carboxypeptidase activity"/>
    <property type="evidence" value="ECO:0007669"/>
    <property type="project" value="UniProtKB-KW"/>
</dbReference>
<protein>
    <submittedName>
        <fullName evidence="3">D-Ala-D-Ala carboxypeptidase. Metallo peptidase. MEROPS family M15B</fullName>
    </submittedName>
</protein>
<dbReference type="PANTHER" id="PTHR34385:SF1">
    <property type="entry name" value="PEPTIDOGLYCAN L-ALANYL-D-GLUTAMATE ENDOPEPTIDASE CWLK"/>
    <property type="match status" value="1"/>
</dbReference>
<accession>A0A1H1Y7Y6</accession>
<keyword evidence="3" id="KW-0378">Hydrolase</keyword>
<evidence type="ECO:0000256" key="1">
    <source>
        <dbReference type="SAM" id="MobiDB-lite"/>
    </source>
</evidence>
<reference evidence="4" key="1">
    <citation type="submission" date="2016-10" db="EMBL/GenBank/DDBJ databases">
        <authorList>
            <person name="Varghese N."/>
            <person name="Submissions S."/>
        </authorList>
    </citation>
    <scope>NUCLEOTIDE SEQUENCE [LARGE SCALE GENOMIC DNA]</scope>
    <source>
        <strain evidence="4">CPCC 202695</strain>
    </source>
</reference>
<dbReference type="GO" id="GO:0006508">
    <property type="term" value="P:proteolysis"/>
    <property type="evidence" value="ECO:0007669"/>
    <property type="project" value="InterPro"/>
</dbReference>
<dbReference type="SUPFAM" id="SSF55166">
    <property type="entry name" value="Hedgehog/DD-peptidase"/>
    <property type="match status" value="1"/>
</dbReference>
<dbReference type="CDD" id="cd14852">
    <property type="entry name" value="LD-carboxypeptidase"/>
    <property type="match status" value="1"/>
</dbReference>
<keyword evidence="3" id="KW-0121">Carboxypeptidase</keyword>
<dbReference type="Pfam" id="PF02557">
    <property type="entry name" value="VanY"/>
    <property type="match status" value="1"/>
</dbReference>
<evidence type="ECO:0000313" key="4">
    <source>
        <dbReference type="Proteomes" id="UP000199482"/>
    </source>
</evidence>
<organism evidence="3 4">
    <name type="scientific">Agromyces flavus</name>
    <dbReference type="NCBI Taxonomy" id="589382"/>
    <lineage>
        <taxon>Bacteria</taxon>
        <taxon>Bacillati</taxon>
        <taxon>Actinomycetota</taxon>
        <taxon>Actinomycetes</taxon>
        <taxon>Micrococcales</taxon>
        <taxon>Microbacteriaceae</taxon>
        <taxon>Agromyces</taxon>
    </lineage>
</organism>
<dbReference type="InterPro" id="IPR052179">
    <property type="entry name" value="DD-CPase-like"/>
</dbReference>
<gene>
    <name evidence="3" type="ORF">SAMN04489721_2681</name>
</gene>
<dbReference type="Proteomes" id="UP000199482">
    <property type="component" value="Chromosome I"/>
</dbReference>
<dbReference type="OrthoDB" id="9792074at2"/>
<keyword evidence="3" id="KW-0645">Protease</keyword>
<dbReference type="AlphaFoldDB" id="A0A1H1Y7Y6"/>
<dbReference type="PANTHER" id="PTHR34385">
    <property type="entry name" value="D-ALANYL-D-ALANINE CARBOXYPEPTIDASE"/>
    <property type="match status" value="1"/>
</dbReference>
<dbReference type="EMBL" id="LT629755">
    <property type="protein sequence ID" value="SDT17501.1"/>
    <property type="molecule type" value="Genomic_DNA"/>
</dbReference>
<feature type="domain" description="D-alanyl-D-alanine carboxypeptidase-like core" evidence="2">
    <location>
        <begin position="122"/>
        <end position="241"/>
    </location>
</feature>
<evidence type="ECO:0000259" key="2">
    <source>
        <dbReference type="Pfam" id="PF02557"/>
    </source>
</evidence>
<dbReference type="Gene3D" id="3.30.1380.10">
    <property type="match status" value="1"/>
</dbReference>
<feature type="region of interest" description="Disordered" evidence="1">
    <location>
        <begin position="43"/>
        <end position="81"/>
    </location>
</feature>
<dbReference type="InterPro" id="IPR058193">
    <property type="entry name" value="VanY/YodJ_core_dom"/>
</dbReference>
<name>A0A1H1Y7Y6_9MICO</name>
<proteinExistence type="predicted"/>
<feature type="compositionally biased region" description="Low complexity" evidence="1">
    <location>
        <begin position="43"/>
        <end position="54"/>
    </location>
</feature>
<dbReference type="RefSeq" id="WP_092673356.1">
    <property type="nucleotide sequence ID" value="NZ_BMDN01000001.1"/>
</dbReference>